<dbReference type="EMBL" id="SLWR01000013">
    <property type="protein sequence ID" value="TCO42428.1"/>
    <property type="molecule type" value="Genomic_DNA"/>
</dbReference>
<feature type="transmembrane region" description="Helical" evidence="6">
    <location>
        <begin position="138"/>
        <end position="159"/>
    </location>
</feature>
<comment type="subcellular location">
    <subcellularLocation>
        <location evidence="1">Cell membrane</location>
        <topology evidence="1">Multi-pass membrane protein</topology>
    </subcellularLocation>
</comment>
<evidence type="ECO:0000256" key="3">
    <source>
        <dbReference type="ARBA" id="ARBA00022692"/>
    </source>
</evidence>
<evidence type="ECO:0000256" key="1">
    <source>
        <dbReference type="ARBA" id="ARBA00004651"/>
    </source>
</evidence>
<keyword evidence="5 6" id="KW-0472">Membrane</keyword>
<feature type="transmembrane region" description="Helical" evidence="6">
    <location>
        <begin position="73"/>
        <end position="97"/>
    </location>
</feature>
<protein>
    <recommendedName>
        <fullName evidence="9">MFS transporter</fullName>
    </recommendedName>
</protein>
<feature type="transmembrane region" description="Helical" evidence="6">
    <location>
        <begin position="47"/>
        <end position="67"/>
    </location>
</feature>
<name>A0A4R2IFI5_9ACTN</name>
<dbReference type="GO" id="GO:0022857">
    <property type="term" value="F:transmembrane transporter activity"/>
    <property type="evidence" value="ECO:0007669"/>
    <property type="project" value="TreeGrafter"/>
</dbReference>
<keyword evidence="8" id="KW-1185">Reference proteome</keyword>
<keyword evidence="2" id="KW-1003">Cell membrane</keyword>
<dbReference type="PANTHER" id="PTHR43124:SF3">
    <property type="entry name" value="CHLORAMPHENICOL EFFLUX PUMP RV0191"/>
    <property type="match status" value="1"/>
</dbReference>
<sequence>MPTSQPGALRRPIGVFFPKIVDLTDDVQFGGILGTNLAGRFADSRPLTTFITATAASLAIMTLLALLPTHTAASFALIFLLGAAGMGIPPAGTGLAVRAAPIAPALATAIAVSTFNGGTTIGTWIGTTALASPLNVRGPLVVGIAMATLGLLTLIAMAARPATGPTE</sequence>
<reference evidence="7 8" key="1">
    <citation type="journal article" date="2015" name="Stand. Genomic Sci.">
        <title>Genomic Encyclopedia of Bacterial and Archaeal Type Strains, Phase III: the genomes of soil and plant-associated and newly described type strains.</title>
        <authorList>
            <person name="Whitman W.B."/>
            <person name="Woyke T."/>
            <person name="Klenk H.P."/>
            <person name="Zhou Y."/>
            <person name="Lilburn T.G."/>
            <person name="Beck B.J."/>
            <person name="De Vos P."/>
            <person name="Vandamme P."/>
            <person name="Eisen J.A."/>
            <person name="Garrity G."/>
            <person name="Hugenholtz P."/>
            <person name="Kyrpides N.C."/>
        </authorList>
    </citation>
    <scope>NUCLEOTIDE SEQUENCE [LARGE SCALE GENOMIC DNA]</scope>
    <source>
        <strain evidence="7 8">VKM Ac-2541</strain>
    </source>
</reference>
<evidence type="ECO:0000256" key="5">
    <source>
        <dbReference type="ARBA" id="ARBA00023136"/>
    </source>
</evidence>
<evidence type="ECO:0000313" key="8">
    <source>
        <dbReference type="Proteomes" id="UP000295573"/>
    </source>
</evidence>
<keyword evidence="3 6" id="KW-0812">Transmembrane</keyword>
<dbReference type="SUPFAM" id="SSF103473">
    <property type="entry name" value="MFS general substrate transporter"/>
    <property type="match status" value="1"/>
</dbReference>
<comment type="caution">
    <text evidence="7">The sequence shown here is derived from an EMBL/GenBank/DDBJ whole genome shotgun (WGS) entry which is preliminary data.</text>
</comment>
<dbReference type="Proteomes" id="UP000295573">
    <property type="component" value="Unassembled WGS sequence"/>
</dbReference>
<evidence type="ECO:0008006" key="9">
    <source>
        <dbReference type="Google" id="ProtNLM"/>
    </source>
</evidence>
<evidence type="ECO:0000256" key="4">
    <source>
        <dbReference type="ARBA" id="ARBA00022989"/>
    </source>
</evidence>
<keyword evidence="4 6" id="KW-1133">Transmembrane helix</keyword>
<organism evidence="7 8">
    <name type="scientific">Kribbella antiqua</name>
    <dbReference type="NCBI Taxonomy" id="2512217"/>
    <lineage>
        <taxon>Bacteria</taxon>
        <taxon>Bacillati</taxon>
        <taxon>Actinomycetota</taxon>
        <taxon>Actinomycetes</taxon>
        <taxon>Propionibacteriales</taxon>
        <taxon>Kribbellaceae</taxon>
        <taxon>Kribbella</taxon>
    </lineage>
</organism>
<dbReference type="RefSeq" id="WP_241996461.1">
    <property type="nucleotide sequence ID" value="NZ_SLWR01000013.1"/>
</dbReference>
<accession>A0A4R2IFI5</accession>
<gene>
    <name evidence="7" type="ORF">EV646_11350</name>
</gene>
<evidence type="ECO:0000256" key="2">
    <source>
        <dbReference type="ARBA" id="ARBA00022475"/>
    </source>
</evidence>
<dbReference type="AlphaFoldDB" id="A0A4R2IFI5"/>
<dbReference type="GO" id="GO:0005886">
    <property type="term" value="C:plasma membrane"/>
    <property type="evidence" value="ECO:0007669"/>
    <property type="project" value="UniProtKB-SubCell"/>
</dbReference>
<dbReference type="InterPro" id="IPR036259">
    <property type="entry name" value="MFS_trans_sf"/>
</dbReference>
<dbReference type="InterPro" id="IPR050189">
    <property type="entry name" value="MFS_Efflux_Transporters"/>
</dbReference>
<evidence type="ECO:0000313" key="7">
    <source>
        <dbReference type="EMBL" id="TCO42428.1"/>
    </source>
</evidence>
<feature type="transmembrane region" description="Helical" evidence="6">
    <location>
        <begin position="104"/>
        <end position="126"/>
    </location>
</feature>
<proteinExistence type="predicted"/>
<dbReference type="PANTHER" id="PTHR43124">
    <property type="entry name" value="PURINE EFFLUX PUMP PBUE"/>
    <property type="match status" value="1"/>
</dbReference>
<evidence type="ECO:0000256" key="6">
    <source>
        <dbReference type="SAM" id="Phobius"/>
    </source>
</evidence>